<dbReference type="SMART" id="SM00935">
    <property type="entry name" value="OmpH"/>
    <property type="match status" value="1"/>
</dbReference>
<dbReference type="GO" id="GO:0005829">
    <property type="term" value="C:cytosol"/>
    <property type="evidence" value="ECO:0007669"/>
    <property type="project" value="TreeGrafter"/>
</dbReference>
<gene>
    <name evidence="5" type="ORF">SAMN05192583_0780</name>
</gene>
<evidence type="ECO:0000256" key="4">
    <source>
        <dbReference type="SAM" id="SignalP"/>
    </source>
</evidence>
<evidence type="ECO:0000313" key="5">
    <source>
        <dbReference type="EMBL" id="SEM60053.1"/>
    </source>
</evidence>
<feature type="compositionally biased region" description="Low complexity" evidence="3">
    <location>
        <begin position="197"/>
        <end position="213"/>
    </location>
</feature>
<evidence type="ECO:0000256" key="2">
    <source>
        <dbReference type="ARBA" id="ARBA00022729"/>
    </source>
</evidence>
<dbReference type="Pfam" id="PF03938">
    <property type="entry name" value="OmpH"/>
    <property type="match status" value="1"/>
</dbReference>
<comment type="similarity">
    <text evidence="1">Belongs to the Skp family.</text>
</comment>
<name>A0A1H7ZP48_9SPHN</name>
<dbReference type="AlphaFoldDB" id="A0A1H7ZP48"/>
<organism evidence="5 6">
    <name type="scientific">Sphingomonas gellani</name>
    <dbReference type="NCBI Taxonomy" id="1166340"/>
    <lineage>
        <taxon>Bacteria</taxon>
        <taxon>Pseudomonadati</taxon>
        <taxon>Pseudomonadota</taxon>
        <taxon>Alphaproteobacteria</taxon>
        <taxon>Sphingomonadales</taxon>
        <taxon>Sphingomonadaceae</taxon>
        <taxon>Sphingomonas</taxon>
    </lineage>
</organism>
<proteinExistence type="inferred from homology"/>
<feature type="chain" id="PRO_5011749050" evidence="4">
    <location>
        <begin position="27"/>
        <end position="221"/>
    </location>
</feature>
<dbReference type="STRING" id="1166340.SAMN05192583_0780"/>
<dbReference type="InterPro" id="IPR005632">
    <property type="entry name" value="Chaperone_Skp"/>
</dbReference>
<feature type="region of interest" description="Disordered" evidence="3">
    <location>
        <begin position="184"/>
        <end position="221"/>
    </location>
</feature>
<dbReference type="GO" id="GO:0050821">
    <property type="term" value="P:protein stabilization"/>
    <property type="evidence" value="ECO:0007669"/>
    <property type="project" value="TreeGrafter"/>
</dbReference>
<dbReference type="Gene3D" id="3.30.910.20">
    <property type="entry name" value="Skp domain"/>
    <property type="match status" value="1"/>
</dbReference>
<dbReference type="RefSeq" id="WP_093664076.1">
    <property type="nucleotide sequence ID" value="NZ_FOCF01000001.1"/>
</dbReference>
<evidence type="ECO:0000313" key="6">
    <source>
        <dbReference type="Proteomes" id="UP000199206"/>
    </source>
</evidence>
<protein>
    <submittedName>
        <fullName evidence="5">Periplasmic chaperone for outer membrane proteins Skp</fullName>
    </submittedName>
</protein>
<evidence type="ECO:0000256" key="1">
    <source>
        <dbReference type="ARBA" id="ARBA00009091"/>
    </source>
</evidence>
<dbReference type="PANTHER" id="PTHR35089:SF1">
    <property type="entry name" value="CHAPERONE PROTEIN SKP"/>
    <property type="match status" value="1"/>
</dbReference>
<dbReference type="InterPro" id="IPR024930">
    <property type="entry name" value="Skp_dom_sf"/>
</dbReference>
<dbReference type="EMBL" id="FOCF01000001">
    <property type="protein sequence ID" value="SEM60053.1"/>
    <property type="molecule type" value="Genomic_DNA"/>
</dbReference>
<keyword evidence="6" id="KW-1185">Reference proteome</keyword>
<dbReference type="PANTHER" id="PTHR35089">
    <property type="entry name" value="CHAPERONE PROTEIN SKP"/>
    <property type="match status" value="1"/>
</dbReference>
<dbReference type="GO" id="GO:0051082">
    <property type="term" value="F:unfolded protein binding"/>
    <property type="evidence" value="ECO:0007669"/>
    <property type="project" value="InterPro"/>
</dbReference>
<sequence>MTSLKKIMLAAALASPAIVASTAATAQVSGIAVADPQAAIANSKAWTAARGQIQTTYKTQLDQADTRRQAIERELQPLVTAFNTARSAPNANQAALQTQAQTIETRQNSANEELARLTLPAQRAQAYALQQIQAQIGTAVQNAVRARNVSLLLAPNAAVFAQPTADITSAITAELDRLVPSVSVTPPANWQPGQQSAAGTTAPAPAAPAPAAGNNRRNQGR</sequence>
<dbReference type="Proteomes" id="UP000199206">
    <property type="component" value="Unassembled WGS sequence"/>
</dbReference>
<dbReference type="OrthoDB" id="7427936at2"/>
<keyword evidence="2 4" id="KW-0732">Signal</keyword>
<feature type="compositionally biased region" description="Polar residues" evidence="3">
    <location>
        <begin position="184"/>
        <end position="196"/>
    </location>
</feature>
<accession>A0A1H7ZP48</accession>
<evidence type="ECO:0000256" key="3">
    <source>
        <dbReference type="SAM" id="MobiDB-lite"/>
    </source>
</evidence>
<dbReference type="SUPFAM" id="SSF111384">
    <property type="entry name" value="OmpH-like"/>
    <property type="match status" value="1"/>
</dbReference>
<feature type="signal peptide" evidence="4">
    <location>
        <begin position="1"/>
        <end position="26"/>
    </location>
</feature>
<reference evidence="6" key="1">
    <citation type="submission" date="2016-10" db="EMBL/GenBank/DDBJ databases">
        <authorList>
            <person name="Varghese N."/>
            <person name="Submissions S."/>
        </authorList>
    </citation>
    <scope>NUCLEOTIDE SEQUENCE [LARGE SCALE GENOMIC DNA]</scope>
    <source>
        <strain evidence="6">S6-262</strain>
    </source>
</reference>